<dbReference type="PANTHER" id="PTHR18964">
    <property type="entry name" value="ROK (REPRESSOR, ORF, KINASE) FAMILY"/>
    <property type="match status" value="1"/>
</dbReference>
<name>A0A514CMA9_9BACT</name>
<gene>
    <name evidence="2" type="ORF">FKX85_18680</name>
</gene>
<dbReference type="Proteomes" id="UP000316614">
    <property type="component" value="Chromosome"/>
</dbReference>
<dbReference type="CDD" id="cd23763">
    <property type="entry name" value="ASKHA_ATPase_ROK"/>
    <property type="match status" value="1"/>
</dbReference>
<dbReference type="InterPro" id="IPR043129">
    <property type="entry name" value="ATPase_NBD"/>
</dbReference>
<dbReference type="InterPro" id="IPR000600">
    <property type="entry name" value="ROK"/>
</dbReference>
<comment type="similarity">
    <text evidence="1">Belongs to the ROK (NagC/XylR) family.</text>
</comment>
<reference evidence="2 3" key="1">
    <citation type="submission" date="2019-06" db="EMBL/GenBank/DDBJ databases">
        <title>Echinicola alkalisoli sp. nov. isolated from saline soil.</title>
        <authorList>
            <person name="Sun J.-Q."/>
            <person name="Xu L."/>
        </authorList>
    </citation>
    <scope>NUCLEOTIDE SEQUENCE [LARGE SCALE GENOMIC DNA]</scope>
    <source>
        <strain evidence="2 3">LN3S3</strain>
    </source>
</reference>
<dbReference type="PANTHER" id="PTHR18964:SF149">
    <property type="entry name" value="BIFUNCTIONAL UDP-N-ACETYLGLUCOSAMINE 2-EPIMERASE_N-ACETYLMANNOSAMINE KINASE"/>
    <property type="match status" value="1"/>
</dbReference>
<dbReference type="EMBL" id="CP041253">
    <property type="protein sequence ID" value="QDH80959.1"/>
    <property type="molecule type" value="Genomic_DNA"/>
</dbReference>
<evidence type="ECO:0000313" key="3">
    <source>
        <dbReference type="Proteomes" id="UP000316614"/>
    </source>
</evidence>
<dbReference type="Pfam" id="PF00480">
    <property type="entry name" value="ROK"/>
    <property type="match status" value="2"/>
</dbReference>
<dbReference type="AlphaFoldDB" id="A0A514CMA9"/>
<dbReference type="Gene3D" id="3.30.420.40">
    <property type="match status" value="2"/>
</dbReference>
<sequence>MSKKETSHVLGVDVGGSHITVGVVDLVGRTIDKERLERHPVDSKGSTAEILDAWAGAIEPLCGKEVLSNIHIGIAMPGPFDYDAGISFIDSTQDKYESLYRKNVKDLLAKKLGIANSQVRFKNDAACFLQGEIFAGIAKGYKRAIGMTLGTGAGTAYYHGTEAHDAARWGEEFGDSIAEEYFSTRWFAKKYQEMTGRELSGVRELVEMKEKSWVQAIFKEFGNNLGKFLAKFASEENAEIIVLGGSIAHSSALFLPETKKVLSQFLQNVPIKKSILGEESALIGAASCWYEG</sequence>
<keyword evidence="3" id="KW-1185">Reference proteome</keyword>
<protein>
    <submittedName>
        <fullName evidence="2">ROK family protein</fullName>
    </submittedName>
</protein>
<dbReference type="OrthoDB" id="49666at2"/>
<evidence type="ECO:0000313" key="2">
    <source>
        <dbReference type="EMBL" id="QDH80959.1"/>
    </source>
</evidence>
<accession>A0A514CMA9</accession>
<organism evidence="2 3">
    <name type="scientific">Echinicola soli</name>
    <dbReference type="NCBI Taxonomy" id="2591634"/>
    <lineage>
        <taxon>Bacteria</taxon>
        <taxon>Pseudomonadati</taxon>
        <taxon>Bacteroidota</taxon>
        <taxon>Cytophagia</taxon>
        <taxon>Cytophagales</taxon>
        <taxon>Cyclobacteriaceae</taxon>
        <taxon>Echinicola</taxon>
    </lineage>
</organism>
<dbReference type="KEGG" id="echi:FKX85_18680"/>
<proteinExistence type="inferred from homology"/>
<evidence type="ECO:0000256" key="1">
    <source>
        <dbReference type="ARBA" id="ARBA00006479"/>
    </source>
</evidence>
<dbReference type="SUPFAM" id="SSF53067">
    <property type="entry name" value="Actin-like ATPase domain"/>
    <property type="match status" value="1"/>
</dbReference>
<dbReference type="RefSeq" id="WP_141616175.1">
    <property type="nucleotide sequence ID" value="NZ_CP041253.1"/>
</dbReference>